<keyword evidence="13" id="KW-0067">ATP-binding</keyword>
<evidence type="ECO:0000256" key="13">
    <source>
        <dbReference type="ARBA" id="ARBA00022840"/>
    </source>
</evidence>
<dbReference type="PROSITE" id="PS51257">
    <property type="entry name" value="PROKAR_LIPOPROTEIN"/>
    <property type="match status" value="1"/>
</dbReference>
<dbReference type="InterPro" id="IPR036890">
    <property type="entry name" value="HATPase_C_sf"/>
</dbReference>
<dbReference type="EC" id="2.7.13.3" evidence="4"/>
<evidence type="ECO:0000256" key="11">
    <source>
        <dbReference type="ARBA" id="ARBA00022741"/>
    </source>
</evidence>
<comment type="function">
    <text evidence="17">Member of the two-component regulatory system NreB/NreC involved in the control of dissimilatory nitrate/nitrite reduction in response to oxygen. NreB functions as a direct oxygen sensor histidine kinase which is autophosphorylated, in the absence of oxygen, probably at the conserved histidine residue, and transfers its phosphate group probably to a conserved aspartate residue of NreC. NreB/NreC activates the expression of the nitrate (narGHJI) and nitrite (nir) reductase operons, as well as the putative nitrate transporter gene narT.</text>
</comment>
<keyword evidence="8" id="KW-0597">Phosphoprotein</keyword>
<reference evidence="20" key="1">
    <citation type="submission" date="2022-03" db="EMBL/GenBank/DDBJ databases">
        <title>Complete genome sequence of Caldinitratiruptor microaerophilus.</title>
        <authorList>
            <person name="Mukaiyama R."/>
            <person name="Nishiyama T."/>
            <person name="Ueda K."/>
        </authorList>
    </citation>
    <scope>NUCLEOTIDE SEQUENCE</scope>
    <source>
        <strain evidence="20">JCM 16183</strain>
    </source>
</reference>
<dbReference type="Gene3D" id="3.30.565.10">
    <property type="entry name" value="Histidine kinase-like ATPase, C-terminal domain"/>
    <property type="match status" value="1"/>
</dbReference>
<dbReference type="GO" id="GO:0046983">
    <property type="term" value="F:protein dimerization activity"/>
    <property type="evidence" value="ECO:0007669"/>
    <property type="project" value="InterPro"/>
</dbReference>
<dbReference type="InterPro" id="IPR004358">
    <property type="entry name" value="Sig_transdc_His_kin-like_C"/>
</dbReference>
<evidence type="ECO:0000256" key="6">
    <source>
        <dbReference type="ARBA" id="ARBA00022485"/>
    </source>
</evidence>
<dbReference type="GO" id="GO:0051539">
    <property type="term" value="F:4 iron, 4 sulfur cluster binding"/>
    <property type="evidence" value="ECO:0007669"/>
    <property type="project" value="UniProtKB-KW"/>
</dbReference>
<dbReference type="RefSeq" id="WP_264841680.1">
    <property type="nucleotide sequence ID" value="NZ_AP025628.1"/>
</dbReference>
<dbReference type="InterPro" id="IPR050482">
    <property type="entry name" value="Sensor_HK_TwoCompSys"/>
</dbReference>
<keyword evidence="11" id="KW-0547">Nucleotide-binding</keyword>
<dbReference type="CDD" id="cd16917">
    <property type="entry name" value="HATPase_UhpB-NarQ-NarX-like"/>
    <property type="match status" value="1"/>
</dbReference>
<organism evidence="20 21">
    <name type="scientific">Caldinitratiruptor microaerophilus</name>
    <dbReference type="NCBI Taxonomy" id="671077"/>
    <lineage>
        <taxon>Bacteria</taxon>
        <taxon>Bacillati</taxon>
        <taxon>Bacillota</taxon>
        <taxon>Clostridia</taxon>
        <taxon>Eubacteriales</taxon>
        <taxon>Symbiobacteriaceae</taxon>
        <taxon>Caldinitratiruptor</taxon>
    </lineage>
</organism>
<evidence type="ECO:0000256" key="14">
    <source>
        <dbReference type="ARBA" id="ARBA00023004"/>
    </source>
</evidence>
<dbReference type="InterPro" id="IPR029016">
    <property type="entry name" value="GAF-like_dom_sf"/>
</dbReference>
<sequence>MAIERRYVEGFVPQALVAACDHLGEAMVIIDGGRHVRYMNRAARALVGDPPGSRRQAATCSALLRCGPPEAPGAACGNCWGAEALRHEVATSHFETAVGPDGARVWVEGSCTPIPGTRPHAVLLLRPRFHLAPGAPTARGEPLDPITEPGRTVLRSLVHAARELLSADYAALGRVDVNASEVAWLVQDGNRSSRTAETRVRLGQGIRGRVVSLGRPLRIARFPEDAPDPPEKHPTMRSERLKAALAVPVTVRSEPTGVLMVASRRPVEYGPEHERVLRVLAGLAGEVLSDAEWALSAQAASVRAEREWLAAELHDGLAQLLAALTQKLKLVRWLLGSAPDAASLAAQFEEVLDLSEKAHRELRLALGDLLAPAAGGDLLPALQEYLHRFARQTGLEVRLVEAPAHRPHVPAPVALQILRVVQEAVTNARKHSGGSRVEVRWSFMGALHTFTVTDNGRGFVPEHAGGGFGLAIMAERARRVGGALTVTSAPGSGCTVVLTVPHR</sequence>
<dbReference type="GO" id="GO:0046872">
    <property type="term" value="F:metal ion binding"/>
    <property type="evidence" value="ECO:0007669"/>
    <property type="project" value="UniProtKB-KW"/>
</dbReference>
<dbReference type="GO" id="GO:0005737">
    <property type="term" value="C:cytoplasm"/>
    <property type="evidence" value="ECO:0007669"/>
    <property type="project" value="UniProtKB-SubCell"/>
</dbReference>
<evidence type="ECO:0000256" key="5">
    <source>
        <dbReference type="ARBA" id="ARBA00017322"/>
    </source>
</evidence>
<keyword evidence="10" id="KW-0479">Metal-binding</keyword>
<keyword evidence="12" id="KW-0418">Kinase</keyword>
<dbReference type="GO" id="GO:0005524">
    <property type="term" value="F:ATP binding"/>
    <property type="evidence" value="ECO:0007669"/>
    <property type="project" value="UniProtKB-KW"/>
</dbReference>
<comment type="subcellular location">
    <subcellularLocation>
        <location evidence="3">Cytoplasm</location>
    </subcellularLocation>
</comment>
<dbReference type="SMART" id="SM00387">
    <property type="entry name" value="HATPase_c"/>
    <property type="match status" value="1"/>
</dbReference>
<evidence type="ECO:0000313" key="21">
    <source>
        <dbReference type="Proteomes" id="UP001163687"/>
    </source>
</evidence>
<dbReference type="PANTHER" id="PTHR24421:SF10">
    <property type="entry name" value="NITRATE_NITRITE SENSOR PROTEIN NARQ"/>
    <property type="match status" value="1"/>
</dbReference>
<dbReference type="InterPro" id="IPR035965">
    <property type="entry name" value="PAS-like_dom_sf"/>
</dbReference>
<dbReference type="PROSITE" id="PS50109">
    <property type="entry name" value="HIS_KIN"/>
    <property type="match status" value="1"/>
</dbReference>
<dbReference type="InterPro" id="IPR005467">
    <property type="entry name" value="His_kinase_dom"/>
</dbReference>
<dbReference type="Gene3D" id="3.30.450.20">
    <property type="entry name" value="PAS domain"/>
    <property type="match status" value="1"/>
</dbReference>
<dbReference type="Gene3D" id="1.20.5.1930">
    <property type="match status" value="1"/>
</dbReference>
<evidence type="ECO:0000256" key="17">
    <source>
        <dbReference type="ARBA" id="ARBA00024827"/>
    </source>
</evidence>
<evidence type="ECO:0000256" key="7">
    <source>
        <dbReference type="ARBA" id="ARBA00022490"/>
    </source>
</evidence>
<dbReference type="GO" id="GO:0016020">
    <property type="term" value="C:membrane"/>
    <property type="evidence" value="ECO:0007669"/>
    <property type="project" value="InterPro"/>
</dbReference>
<evidence type="ECO:0000256" key="9">
    <source>
        <dbReference type="ARBA" id="ARBA00022679"/>
    </source>
</evidence>
<evidence type="ECO:0000256" key="18">
    <source>
        <dbReference type="ARBA" id="ARBA00030800"/>
    </source>
</evidence>
<keyword evidence="14" id="KW-0408">Iron</keyword>
<name>A0AA35CKW8_9FIRM</name>
<dbReference type="Proteomes" id="UP001163687">
    <property type="component" value="Chromosome"/>
</dbReference>
<keyword evidence="21" id="KW-1185">Reference proteome</keyword>
<dbReference type="GO" id="GO:0000155">
    <property type="term" value="F:phosphorelay sensor kinase activity"/>
    <property type="evidence" value="ECO:0007669"/>
    <property type="project" value="InterPro"/>
</dbReference>
<dbReference type="Gene3D" id="3.30.450.40">
    <property type="match status" value="1"/>
</dbReference>
<keyword evidence="7" id="KW-0963">Cytoplasm</keyword>
<dbReference type="SUPFAM" id="SSF55781">
    <property type="entry name" value="GAF domain-like"/>
    <property type="match status" value="1"/>
</dbReference>
<dbReference type="KEGG" id="cmic:caldi_20870"/>
<dbReference type="Pfam" id="PF02518">
    <property type="entry name" value="HATPase_c"/>
    <property type="match status" value="1"/>
</dbReference>
<accession>A0AA35CKW8</accession>
<evidence type="ECO:0000256" key="2">
    <source>
        <dbReference type="ARBA" id="ARBA00001966"/>
    </source>
</evidence>
<keyword evidence="15" id="KW-0902">Two-component regulatory system</keyword>
<dbReference type="Pfam" id="PF07730">
    <property type="entry name" value="HisKA_3"/>
    <property type="match status" value="1"/>
</dbReference>
<keyword evidence="9" id="KW-0808">Transferase</keyword>
<dbReference type="InterPro" id="IPR011712">
    <property type="entry name" value="Sig_transdc_His_kin_sub3_dim/P"/>
</dbReference>
<dbReference type="InterPro" id="IPR003018">
    <property type="entry name" value="GAF"/>
</dbReference>
<feature type="domain" description="Histidine kinase" evidence="19">
    <location>
        <begin position="308"/>
        <end position="503"/>
    </location>
</feature>
<protein>
    <recommendedName>
        <fullName evidence="5">Oxygen sensor histidine kinase NreB</fullName>
        <ecNumber evidence="4">2.7.13.3</ecNumber>
    </recommendedName>
    <alternativeName>
        <fullName evidence="18">Nitrogen regulation protein B</fullName>
    </alternativeName>
</protein>
<dbReference type="EMBL" id="AP025628">
    <property type="protein sequence ID" value="BDG60997.1"/>
    <property type="molecule type" value="Genomic_DNA"/>
</dbReference>
<comment type="cofactor">
    <cofactor evidence="2">
        <name>[4Fe-4S] cluster</name>
        <dbReference type="ChEBI" id="CHEBI:49883"/>
    </cofactor>
</comment>
<gene>
    <name evidence="20" type="ORF">caldi_20870</name>
</gene>
<comment type="catalytic activity">
    <reaction evidence="1">
        <text>ATP + protein L-histidine = ADP + protein N-phospho-L-histidine.</text>
        <dbReference type="EC" id="2.7.13.3"/>
    </reaction>
</comment>
<dbReference type="PRINTS" id="PR00344">
    <property type="entry name" value="BCTRLSENSOR"/>
</dbReference>
<dbReference type="AlphaFoldDB" id="A0AA35CKW8"/>
<dbReference type="SUPFAM" id="SSF55874">
    <property type="entry name" value="ATPase domain of HSP90 chaperone/DNA topoisomerase II/histidine kinase"/>
    <property type="match status" value="1"/>
</dbReference>
<dbReference type="InterPro" id="IPR003594">
    <property type="entry name" value="HATPase_dom"/>
</dbReference>
<evidence type="ECO:0000256" key="3">
    <source>
        <dbReference type="ARBA" id="ARBA00004496"/>
    </source>
</evidence>
<evidence type="ECO:0000256" key="15">
    <source>
        <dbReference type="ARBA" id="ARBA00023012"/>
    </source>
</evidence>
<keyword evidence="6" id="KW-0004">4Fe-4S</keyword>
<evidence type="ECO:0000256" key="1">
    <source>
        <dbReference type="ARBA" id="ARBA00000085"/>
    </source>
</evidence>
<evidence type="ECO:0000256" key="16">
    <source>
        <dbReference type="ARBA" id="ARBA00023014"/>
    </source>
</evidence>
<dbReference type="SUPFAM" id="SSF55785">
    <property type="entry name" value="PYP-like sensor domain (PAS domain)"/>
    <property type="match status" value="1"/>
</dbReference>
<dbReference type="PANTHER" id="PTHR24421">
    <property type="entry name" value="NITRATE/NITRITE SENSOR PROTEIN NARX-RELATED"/>
    <property type="match status" value="1"/>
</dbReference>
<evidence type="ECO:0000259" key="19">
    <source>
        <dbReference type="PROSITE" id="PS50109"/>
    </source>
</evidence>
<evidence type="ECO:0000256" key="12">
    <source>
        <dbReference type="ARBA" id="ARBA00022777"/>
    </source>
</evidence>
<evidence type="ECO:0000313" key="20">
    <source>
        <dbReference type="EMBL" id="BDG60997.1"/>
    </source>
</evidence>
<evidence type="ECO:0000256" key="4">
    <source>
        <dbReference type="ARBA" id="ARBA00012438"/>
    </source>
</evidence>
<proteinExistence type="predicted"/>
<keyword evidence="16" id="KW-0411">Iron-sulfur</keyword>
<dbReference type="Pfam" id="PF13185">
    <property type="entry name" value="GAF_2"/>
    <property type="match status" value="1"/>
</dbReference>
<evidence type="ECO:0000256" key="10">
    <source>
        <dbReference type="ARBA" id="ARBA00022723"/>
    </source>
</evidence>
<evidence type="ECO:0000256" key="8">
    <source>
        <dbReference type="ARBA" id="ARBA00022553"/>
    </source>
</evidence>
<dbReference type="SMART" id="SM00065">
    <property type="entry name" value="GAF"/>
    <property type="match status" value="1"/>
</dbReference>